<dbReference type="GO" id="GO:0030833">
    <property type="term" value="P:regulation of actin filament polymerization"/>
    <property type="evidence" value="ECO:0007669"/>
    <property type="project" value="InterPro"/>
</dbReference>
<feature type="domain" description="Ubiquitin fusion degradation protein UFD1 N-terminal subdomain 2" evidence="11">
    <location>
        <begin position="301"/>
        <end position="371"/>
    </location>
</feature>
<keyword evidence="6" id="KW-0206">Cytoskeleton</keyword>
<evidence type="ECO:0000256" key="4">
    <source>
        <dbReference type="ARBA" id="ARBA00022490"/>
    </source>
</evidence>
<dbReference type="GO" id="GO:0006511">
    <property type="term" value="P:ubiquitin-dependent protein catabolic process"/>
    <property type="evidence" value="ECO:0007669"/>
    <property type="project" value="InterPro"/>
</dbReference>
<dbReference type="InterPro" id="IPR042299">
    <property type="entry name" value="Ufd1-like_Nn"/>
</dbReference>
<dbReference type="FunFam" id="1.25.40.190:FF:000003">
    <property type="entry name" value="Actin-related protein 2/3 complex subunit 5"/>
    <property type="match status" value="1"/>
</dbReference>
<dbReference type="GO" id="GO:0034314">
    <property type="term" value="P:Arp2/3 complex-mediated actin nucleation"/>
    <property type="evidence" value="ECO:0007669"/>
    <property type="project" value="InterPro"/>
</dbReference>
<organism evidence="12 13">
    <name type="scientific">Trichinella pseudospiralis</name>
    <name type="common">Parasitic roundworm</name>
    <dbReference type="NCBI Taxonomy" id="6337"/>
    <lineage>
        <taxon>Eukaryota</taxon>
        <taxon>Metazoa</taxon>
        <taxon>Ecdysozoa</taxon>
        <taxon>Nematoda</taxon>
        <taxon>Enoplea</taxon>
        <taxon>Dorylaimia</taxon>
        <taxon>Trichinellida</taxon>
        <taxon>Trichinellidae</taxon>
        <taxon>Trichinella</taxon>
    </lineage>
</organism>
<evidence type="ECO:0000256" key="6">
    <source>
        <dbReference type="ARBA" id="ARBA00023212"/>
    </source>
</evidence>
<dbReference type="Gene3D" id="3.10.330.10">
    <property type="match status" value="1"/>
</dbReference>
<dbReference type="GO" id="GO:0005885">
    <property type="term" value="C:Arp2/3 protein complex"/>
    <property type="evidence" value="ECO:0007669"/>
    <property type="project" value="InterPro"/>
</dbReference>
<evidence type="ECO:0000256" key="3">
    <source>
        <dbReference type="ARBA" id="ARBA00006084"/>
    </source>
</evidence>
<dbReference type="Pfam" id="PF24842">
    <property type="entry name" value="UFD1_N2"/>
    <property type="match status" value="1"/>
</dbReference>
<sequence length="539" mass="62130">MLLHNMAKNTLNTSFRNIDVDVHNEEIFGDDADVETAYVGPNESAINNLLHNNRLSEALQACLKNPPFRSKSQESKDKCTQLVIRVLCSFKQSEVQKAVNNLDVDQLDILMKYIYKGFEFGQDGSSPALLFWHKIVFAKAGDGAIMRAVLALSVFGAETKKIVGIMFDLTALFPQEIRPYNTRYRCFSVAMCPSTISIERTRNIDYGGKGTALYVLKNLICIILVLLPHSALDWLTRLHISYPMLFKITNTNKEVKRSTHCGVLEFHQEEGKCYIPHWMMRNLLLCEGDMIQIESVDLPVGSYVKLKPQDSRFVGLANPSVLLELKLRNYACLTKGDMIAIEYNDKVMEFLVQELRPSDAVSIIECDINVRLSVKLTCFTDGYLEINFRWISMFQKISQNRPLLQQHFVYRQVLILSFFIIIKYLQLKFRLRLCLRWKIQQYAFPGKAFRLDGKERPHKQSRFSLTTDADVTTVSELSNFCIITFFFDFVSFYLFRYDADCNFDYNKLRFYRPSAEQKDKRDGITSGGKLFKGDGHSLK</sequence>
<evidence type="ECO:0000259" key="11">
    <source>
        <dbReference type="Pfam" id="PF24842"/>
    </source>
</evidence>
<evidence type="ECO:0000259" key="10">
    <source>
        <dbReference type="Pfam" id="PF03152"/>
    </source>
</evidence>
<accession>A0A0V1F1U2</accession>
<comment type="caution">
    <text evidence="12">The sequence shown here is derived from an EMBL/GenBank/DDBJ whole genome shotgun (WGS) entry which is preliminary data.</text>
</comment>
<dbReference type="InterPro" id="IPR055417">
    <property type="entry name" value="UFD1_N1"/>
</dbReference>
<protein>
    <recommendedName>
        <fullName evidence="7">Arp2/3 complex 16 kDa subunit</fullName>
    </recommendedName>
</protein>
<dbReference type="Gene3D" id="2.40.40.50">
    <property type="entry name" value="Ubiquitin fusion degradation protein UFD1, N-terminal domain"/>
    <property type="match status" value="1"/>
</dbReference>
<dbReference type="InterPro" id="IPR004854">
    <property type="entry name" value="Ufd1-like"/>
</dbReference>
<keyword evidence="5" id="KW-0833">Ubl conjugation pathway</keyword>
<dbReference type="Gene3D" id="1.25.40.190">
    <property type="entry name" value="Actin-related protein 2/3 complex subunit 5"/>
    <property type="match status" value="1"/>
</dbReference>
<dbReference type="SUPFAM" id="SSF69103">
    <property type="entry name" value="Arp2/3 complex 16 kDa subunit ARPC5"/>
    <property type="match status" value="1"/>
</dbReference>
<evidence type="ECO:0000256" key="1">
    <source>
        <dbReference type="ARBA" id="ARBA00004245"/>
    </source>
</evidence>
<dbReference type="EMBL" id="JYDR01000001">
    <property type="protein sequence ID" value="KRY79972.1"/>
    <property type="molecule type" value="Genomic_DNA"/>
</dbReference>
<evidence type="ECO:0000256" key="5">
    <source>
        <dbReference type="ARBA" id="ARBA00022786"/>
    </source>
</evidence>
<comment type="similarity">
    <text evidence="3">Belongs to the ARPC5 family.</text>
</comment>
<comment type="similarity">
    <text evidence="2">Belongs to the UFD1 family.</text>
</comment>
<comment type="subcellular location">
    <subcellularLocation>
        <location evidence="1">Cytoplasm</location>
        <location evidence="1">Cytoskeleton</location>
    </subcellularLocation>
</comment>
<dbReference type="InterPro" id="IPR055418">
    <property type="entry name" value="UFD1_N2"/>
</dbReference>
<feature type="region of interest" description="Disordered" evidence="9">
    <location>
        <begin position="518"/>
        <end position="539"/>
    </location>
</feature>
<proteinExistence type="inferred from homology"/>
<dbReference type="InterPro" id="IPR006789">
    <property type="entry name" value="ARPC5"/>
</dbReference>
<comment type="function">
    <text evidence="8">Functions as a component of the Arp2/3 complex which is involved in regulation of actin polymerization and together with an activating nucleation-promoting factor (NPF) mediates the formation of branched actin networks.</text>
</comment>
<evidence type="ECO:0000256" key="9">
    <source>
        <dbReference type="SAM" id="MobiDB-lite"/>
    </source>
</evidence>
<feature type="domain" description="Ubiquitin fusion degradation protein UFD1 N-terminal subdomain 1" evidence="10">
    <location>
        <begin position="181"/>
        <end position="299"/>
    </location>
</feature>
<dbReference type="GO" id="GO:0031593">
    <property type="term" value="F:polyubiquitin modification-dependent protein binding"/>
    <property type="evidence" value="ECO:0007669"/>
    <property type="project" value="TreeGrafter"/>
</dbReference>
<dbReference type="GO" id="GO:0036503">
    <property type="term" value="P:ERAD pathway"/>
    <property type="evidence" value="ECO:0007669"/>
    <property type="project" value="TreeGrafter"/>
</dbReference>
<dbReference type="PANTHER" id="PTHR12555:SF13">
    <property type="entry name" value="UBIQUITIN RECOGNITION FACTOR IN ER-ASSOCIATED DEGRADATION PROTEIN 1"/>
    <property type="match status" value="1"/>
</dbReference>
<keyword evidence="4" id="KW-0963">Cytoplasm</keyword>
<gene>
    <name evidence="12" type="ORF">T4A_2246</name>
</gene>
<evidence type="ECO:0000256" key="2">
    <source>
        <dbReference type="ARBA" id="ARBA00006043"/>
    </source>
</evidence>
<evidence type="ECO:0000256" key="8">
    <source>
        <dbReference type="ARBA" id="ARBA00060329"/>
    </source>
</evidence>
<dbReference type="Pfam" id="PF04699">
    <property type="entry name" value="P16-Arc"/>
    <property type="match status" value="1"/>
</dbReference>
<dbReference type="Proteomes" id="UP000054632">
    <property type="component" value="Unassembled WGS sequence"/>
</dbReference>
<evidence type="ECO:0000313" key="13">
    <source>
        <dbReference type="Proteomes" id="UP000054632"/>
    </source>
</evidence>
<dbReference type="InterPro" id="IPR036743">
    <property type="entry name" value="ARPC5_sf"/>
</dbReference>
<dbReference type="PANTHER" id="PTHR12555">
    <property type="entry name" value="UBIQUITIN FUSION DEGRADATON PROTEIN 1"/>
    <property type="match status" value="1"/>
</dbReference>
<name>A0A0V1F1U2_TRIPS</name>
<dbReference type="GO" id="GO:0034098">
    <property type="term" value="C:VCP-NPL4-UFD1 AAA ATPase complex"/>
    <property type="evidence" value="ECO:0007669"/>
    <property type="project" value="TreeGrafter"/>
</dbReference>
<dbReference type="AlphaFoldDB" id="A0A0V1F1U2"/>
<dbReference type="Pfam" id="PF03152">
    <property type="entry name" value="UFD1_N1"/>
    <property type="match status" value="1"/>
</dbReference>
<evidence type="ECO:0000256" key="7">
    <source>
        <dbReference type="ARBA" id="ARBA00041308"/>
    </source>
</evidence>
<evidence type="ECO:0000313" key="12">
    <source>
        <dbReference type="EMBL" id="KRY79972.1"/>
    </source>
</evidence>
<reference evidence="12 13" key="1">
    <citation type="submission" date="2015-01" db="EMBL/GenBank/DDBJ databases">
        <title>Evolution of Trichinella species and genotypes.</title>
        <authorList>
            <person name="Korhonen P.K."/>
            <person name="Edoardo P."/>
            <person name="Giuseppe L.R."/>
            <person name="Gasser R.B."/>
        </authorList>
    </citation>
    <scope>NUCLEOTIDE SEQUENCE [LARGE SCALE GENOMIC DNA]</scope>
    <source>
        <strain evidence="12">ISS13</strain>
    </source>
</reference>